<feature type="transmembrane region" description="Helical" evidence="1">
    <location>
        <begin position="63"/>
        <end position="84"/>
    </location>
</feature>
<sequence>MKYLRQILLFILIYCIVAIFCIVGQSLLFQYPLSLHFLIAFLHFLGLITVGGVGLFKKDIMGFVYMAFMILKMGAFLYLFYVFPDLKKQLMVSVGLYFFYLLIETVLIISLISKNLKSQQKS</sequence>
<gene>
    <name evidence="2" type="ORF">OKE68_03765</name>
</gene>
<proteinExistence type="predicted"/>
<accession>A0AAP3AK85</accession>
<keyword evidence="1" id="KW-0472">Membrane</keyword>
<dbReference type="Proteomes" id="UP001207440">
    <property type="component" value="Unassembled WGS sequence"/>
</dbReference>
<keyword evidence="1" id="KW-1133">Transmembrane helix</keyword>
<evidence type="ECO:0000313" key="2">
    <source>
        <dbReference type="EMBL" id="MCW0523438.1"/>
    </source>
</evidence>
<comment type="caution">
    <text evidence="2">The sequence shown here is derived from an EMBL/GenBank/DDBJ whole genome shotgun (WGS) entry which is preliminary data.</text>
</comment>
<feature type="transmembrane region" description="Helical" evidence="1">
    <location>
        <begin position="7"/>
        <end position="29"/>
    </location>
</feature>
<feature type="transmembrane region" description="Helical" evidence="1">
    <location>
        <begin position="35"/>
        <end position="56"/>
    </location>
</feature>
<feature type="transmembrane region" description="Helical" evidence="1">
    <location>
        <begin position="90"/>
        <end position="112"/>
    </location>
</feature>
<dbReference type="RefSeq" id="WP_064968572.1">
    <property type="nucleotide sequence ID" value="NZ_CP033039.1"/>
</dbReference>
<keyword evidence="1" id="KW-0812">Transmembrane</keyword>
<organism evidence="2 3">
    <name type="scientific">Riemerella anatipestifer</name>
    <name type="common">Moraxella anatipestifer</name>
    <dbReference type="NCBI Taxonomy" id="34085"/>
    <lineage>
        <taxon>Bacteria</taxon>
        <taxon>Pseudomonadati</taxon>
        <taxon>Bacteroidota</taxon>
        <taxon>Flavobacteriia</taxon>
        <taxon>Flavobacteriales</taxon>
        <taxon>Weeksellaceae</taxon>
        <taxon>Riemerella</taxon>
    </lineage>
</organism>
<reference evidence="2" key="1">
    <citation type="submission" date="2022-10" db="EMBL/GenBank/DDBJ databases">
        <title>Sifting through the core-genome to identify putative cross-protective antigens against Riemerella anatipestifer.</title>
        <authorList>
            <person name="Zheng X."/>
            <person name="Zhang W."/>
        </authorList>
    </citation>
    <scope>NUCLEOTIDE SEQUENCE</scope>
    <source>
        <strain evidence="2">ZWRA178</strain>
    </source>
</reference>
<dbReference type="AlphaFoldDB" id="A0AAP3AK85"/>
<protein>
    <submittedName>
        <fullName evidence="2">Uncharacterized protein</fullName>
    </submittedName>
</protein>
<evidence type="ECO:0000256" key="1">
    <source>
        <dbReference type="SAM" id="Phobius"/>
    </source>
</evidence>
<dbReference type="EMBL" id="JAOZYT010000015">
    <property type="protein sequence ID" value="MCW0523438.1"/>
    <property type="molecule type" value="Genomic_DNA"/>
</dbReference>
<name>A0AAP3AK85_RIEAN</name>
<evidence type="ECO:0000313" key="3">
    <source>
        <dbReference type="Proteomes" id="UP001207440"/>
    </source>
</evidence>